<proteinExistence type="predicted"/>
<dbReference type="InterPro" id="IPR001005">
    <property type="entry name" value="SANT/Myb"/>
</dbReference>
<evidence type="ECO:0000256" key="2">
    <source>
        <dbReference type="SAM" id="MobiDB-lite"/>
    </source>
</evidence>
<dbReference type="PIRSF" id="PIRSF038016">
    <property type="entry name" value="Telomere_bd-1_Pin2"/>
    <property type="match status" value="1"/>
</dbReference>
<name>A0A3B4A1F8_9GOBI</name>
<dbReference type="SUPFAM" id="SSF46689">
    <property type="entry name" value="Homeodomain-like"/>
    <property type="match status" value="1"/>
</dbReference>
<organism evidence="5 6">
    <name type="scientific">Periophthalmus magnuspinnatus</name>
    <dbReference type="NCBI Taxonomy" id="409849"/>
    <lineage>
        <taxon>Eukaryota</taxon>
        <taxon>Metazoa</taxon>
        <taxon>Chordata</taxon>
        <taxon>Craniata</taxon>
        <taxon>Vertebrata</taxon>
        <taxon>Euteleostomi</taxon>
        <taxon>Actinopterygii</taxon>
        <taxon>Neopterygii</taxon>
        <taxon>Teleostei</taxon>
        <taxon>Neoteleostei</taxon>
        <taxon>Acanthomorphata</taxon>
        <taxon>Gobiaria</taxon>
        <taxon>Gobiiformes</taxon>
        <taxon>Gobioidei</taxon>
        <taxon>Gobiidae</taxon>
        <taxon>Oxudercinae</taxon>
        <taxon>Periophthalmus</taxon>
    </lineage>
</organism>
<dbReference type="AlphaFoldDB" id="A0A3B4A1F8"/>
<dbReference type="GO" id="GO:0008156">
    <property type="term" value="P:negative regulation of DNA replication"/>
    <property type="evidence" value="ECO:0007669"/>
    <property type="project" value="TreeGrafter"/>
</dbReference>
<dbReference type="Gene3D" id="1.10.10.60">
    <property type="entry name" value="Homeodomain-like"/>
    <property type="match status" value="1"/>
</dbReference>
<feature type="compositionally biased region" description="Basic and acidic residues" evidence="2">
    <location>
        <begin position="1"/>
        <end position="17"/>
    </location>
</feature>
<sequence>MEQETDEKTSSEKHETEEKEDSYSQVTALVTDWMLDFLFVSLCRNFKEGNLGEFNKNLTSFQAISDDLPQNDKVFLCAFLARVMHGKELDVIFEEDHRVSPLMSAAKIWSGLKETVEDESLARNMTILLVVQVIQMCMQRVFLRISLRVKLGTVIAQKDIYHPFIQSFSYSRLLETANTVVDLFLEKNPSDYLLKMATKAVQSSKSRNVFKDTGAKDNFQTAPESTTANVNKKYVFNFTFLSCARIILEKWSWEEDRQLISGVKRHGLGQWAHILQDYDFGNRTGTMLKDRWRTLKKTGLV</sequence>
<dbReference type="InterPro" id="IPR017357">
    <property type="entry name" value="TERF1/2"/>
</dbReference>
<dbReference type="Ensembl" id="ENSPMGT00000011577.1">
    <property type="protein sequence ID" value="ENSPMGP00000010858.1"/>
    <property type="gene ID" value="ENSPMGG00000009002.1"/>
</dbReference>
<evidence type="ECO:0000259" key="3">
    <source>
        <dbReference type="PROSITE" id="PS50090"/>
    </source>
</evidence>
<protein>
    <submittedName>
        <fullName evidence="5">Uncharacterized protein</fullName>
    </submittedName>
</protein>
<dbReference type="InterPro" id="IPR036507">
    <property type="entry name" value="Telomere_rpt-bd_fac_dimer_sf"/>
</dbReference>
<dbReference type="SUPFAM" id="SSF63600">
    <property type="entry name" value="Telomeric repeat binding factor (TRF) dimerisation domain"/>
    <property type="match status" value="1"/>
</dbReference>
<evidence type="ECO:0000256" key="1">
    <source>
        <dbReference type="ARBA" id="ARBA00023242"/>
    </source>
</evidence>
<reference evidence="5" key="1">
    <citation type="submission" date="2025-08" db="UniProtKB">
        <authorList>
            <consortium name="Ensembl"/>
        </authorList>
    </citation>
    <scope>IDENTIFICATION</scope>
</reference>
<dbReference type="GO" id="GO:0003691">
    <property type="term" value="F:double-stranded telomeric DNA binding"/>
    <property type="evidence" value="ECO:0007669"/>
    <property type="project" value="TreeGrafter"/>
</dbReference>
<dbReference type="SMART" id="SM00717">
    <property type="entry name" value="SANT"/>
    <property type="match status" value="1"/>
</dbReference>
<feature type="region of interest" description="Disordered" evidence="2">
    <location>
        <begin position="1"/>
        <end position="21"/>
    </location>
</feature>
<dbReference type="GO" id="GO:0007004">
    <property type="term" value="P:telomere maintenance via telomerase"/>
    <property type="evidence" value="ECO:0007669"/>
    <property type="project" value="TreeGrafter"/>
</dbReference>
<evidence type="ECO:0000313" key="5">
    <source>
        <dbReference type="Ensembl" id="ENSPMGP00000010858.1"/>
    </source>
</evidence>
<dbReference type="InterPro" id="IPR017930">
    <property type="entry name" value="Myb_dom"/>
</dbReference>
<dbReference type="GO" id="GO:0008017">
    <property type="term" value="F:microtubule binding"/>
    <property type="evidence" value="ECO:0007669"/>
    <property type="project" value="TreeGrafter"/>
</dbReference>
<dbReference type="Gene3D" id="1.25.40.210">
    <property type="entry name" value="Telomere repeat-binding factor, dimerisation domain"/>
    <property type="match status" value="1"/>
</dbReference>
<dbReference type="GO" id="GO:0098505">
    <property type="term" value="F:G-rich strand telomeric DNA binding"/>
    <property type="evidence" value="ECO:0007669"/>
    <property type="project" value="TreeGrafter"/>
</dbReference>
<dbReference type="STRING" id="409849.ENSPMGP00000010858"/>
<dbReference type="Pfam" id="PF00249">
    <property type="entry name" value="Myb_DNA-binding"/>
    <property type="match status" value="1"/>
</dbReference>
<feature type="domain" description="Myb-like" evidence="3">
    <location>
        <begin position="250"/>
        <end position="296"/>
    </location>
</feature>
<dbReference type="Proteomes" id="UP000261520">
    <property type="component" value="Unplaced"/>
</dbReference>
<reference evidence="5" key="2">
    <citation type="submission" date="2025-09" db="UniProtKB">
        <authorList>
            <consortium name="Ensembl"/>
        </authorList>
    </citation>
    <scope>IDENTIFICATION</scope>
</reference>
<dbReference type="GO" id="GO:0008301">
    <property type="term" value="F:DNA binding, bending"/>
    <property type="evidence" value="ECO:0007669"/>
    <property type="project" value="TreeGrafter"/>
</dbReference>
<keyword evidence="1" id="KW-0539">Nucleus</keyword>
<dbReference type="PANTHER" id="PTHR46734">
    <property type="entry name" value="TELOMERIC REPEAT-BINDING FACTOR 1 TERF1"/>
    <property type="match status" value="1"/>
</dbReference>
<feature type="domain" description="HTH myb-type" evidence="4">
    <location>
        <begin position="250"/>
        <end position="300"/>
    </location>
</feature>
<dbReference type="GO" id="GO:0003720">
    <property type="term" value="F:telomerase activity"/>
    <property type="evidence" value="ECO:0007669"/>
    <property type="project" value="TreeGrafter"/>
</dbReference>
<evidence type="ECO:0000313" key="6">
    <source>
        <dbReference type="Proteomes" id="UP000261520"/>
    </source>
</evidence>
<dbReference type="GO" id="GO:0071532">
    <property type="term" value="F:ankyrin repeat binding"/>
    <property type="evidence" value="ECO:0007669"/>
    <property type="project" value="TreeGrafter"/>
</dbReference>
<keyword evidence="6" id="KW-1185">Reference proteome</keyword>
<evidence type="ECO:0000259" key="4">
    <source>
        <dbReference type="PROSITE" id="PS51294"/>
    </source>
</evidence>
<dbReference type="InterPro" id="IPR009057">
    <property type="entry name" value="Homeodomain-like_sf"/>
</dbReference>
<dbReference type="InterPro" id="IPR052450">
    <property type="entry name" value="TRBD-Containing_Protein"/>
</dbReference>
<dbReference type="PANTHER" id="PTHR46734:SF1">
    <property type="entry name" value="TELOMERIC REPEAT-BINDING FACTOR 1"/>
    <property type="match status" value="1"/>
</dbReference>
<dbReference type="CDD" id="cd11660">
    <property type="entry name" value="SANT_TRF"/>
    <property type="match status" value="1"/>
</dbReference>
<dbReference type="GO" id="GO:0000783">
    <property type="term" value="C:nuclear telomere cap complex"/>
    <property type="evidence" value="ECO:0007669"/>
    <property type="project" value="TreeGrafter"/>
</dbReference>
<dbReference type="PROSITE" id="PS50090">
    <property type="entry name" value="MYB_LIKE"/>
    <property type="match status" value="1"/>
</dbReference>
<accession>A0A3B4A1F8</accession>
<dbReference type="PROSITE" id="PS51294">
    <property type="entry name" value="HTH_MYB"/>
    <property type="match status" value="1"/>
</dbReference>
<dbReference type="GO" id="GO:1905839">
    <property type="term" value="P:negative regulation of telomeric D-loop disassembly"/>
    <property type="evidence" value="ECO:0007669"/>
    <property type="project" value="TreeGrafter"/>
</dbReference>